<dbReference type="GO" id="GO:0016787">
    <property type="term" value="F:hydrolase activity"/>
    <property type="evidence" value="ECO:0007669"/>
    <property type="project" value="UniProtKB-KW"/>
</dbReference>
<evidence type="ECO:0000313" key="2">
    <source>
        <dbReference type="Proteomes" id="UP001597343"/>
    </source>
</evidence>
<comment type="caution">
    <text evidence="1">The sequence shown here is derived from an EMBL/GenBank/DDBJ whole genome shotgun (WGS) entry which is preliminary data.</text>
</comment>
<accession>A0ABW5A111</accession>
<dbReference type="NCBIfam" id="TIGR00099">
    <property type="entry name" value="Cof-subfamily"/>
    <property type="match status" value="1"/>
</dbReference>
<sequence>MIRIVFFDVDGTLLSDKVVPDSTRHAISLLQAQGITTALATGRPEFELHELREQLSIDWAITCNGAHLGHRGQTVTGTAFSTERIDEWVERAQRTPGHTLLLYGAQHTFSTSSIADCPYLSQADEEIGFLEPIPVSEAGRLPEIYQCILFAPEEEASPYTERYADELYQHRWHPWALDLTPQGINKSTGVQLLLDRLGISREEAAAFGDGKNDLEMIQHVGLGIAMGNSCPELLACARHVTAHVKDDGILQAVTNLILPKSLRV</sequence>
<dbReference type="InterPro" id="IPR006379">
    <property type="entry name" value="HAD-SF_hydro_IIB"/>
</dbReference>
<evidence type="ECO:0000313" key="1">
    <source>
        <dbReference type="EMBL" id="MFD2171625.1"/>
    </source>
</evidence>
<dbReference type="PROSITE" id="PS01229">
    <property type="entry name" value="COF_2"/>
    <property type="match status" value="1"/>
</dbReference>
<reference evidence="2" key="1">
    <citation type="journal article" date="2019" name="Int. J. Syst. Evol. Microbiol.">
        <title>The Global Catalogue of Microorganisms (GCM) 10K type strain sequencing project: providing services to taxonomists for standard genome sequencing and annotation.</title>
        <authorList>
            <consortium name="The Broad Institute Genomics Platform"/>
            <consortium name="The Broad Institute Genome Sequencing Center for Infectious Disease"/>
            <person name="Wu L."/>
            <person name="Ma J."/>
        </authorList>
    </citation>
    <scope>NUCLEOTIDE SEQUENCE [LARGE SCALE GENOMIC DNA]</scope>
    <source>
        <strain evidence="2">CGMCC 1.13574</strain>
    </source>
</reference>
<organism evidence="1 2">
    <name type="scientific">Tumebacillus lipolyticus</name>
    <dbReference type="NCBI Taxonomy" id="1280370"/>
    <lineage>
        <taxon>Bacteria</taxon>
        <taxon>Bacillati</taxon>
        <taxon>Bacillota</taxon>
        <taxon>Bacilli</taxon>
        <taxon>Bacillales</taxon>
        <taxon>Alicyclobacillaceae</taxon>
        <taxon>Tumebacillus</taxon>
    </lineage>
</organism>
<dbReference type="Proteomes" id="UP001597343">
    <property type="component" value="Unassembled WGS sequence"/>
</dbReference>
<dbReference type="PROSITE" id="PS01228">
    <property type="entry name" value="COF_1"/>
    <property type="match status" value="1"/>
</dbReference>
<dbReference type="Pfam" id="PF08282">
    <property type="entry name" value="Hydrolase_3"/>
    <property type="match status" value="1"/>
</dbReference>
<keyword evidence="2" id="KW-1185">Reference proteome</keyword>
<dbReference type="SFLD" id="SFLDG01140">
    <property type="entry name" value="C2.B:_Phosphomannomutase_and_P"/>
    <property type="match status" value="1"/>
</dbReference>
<dbReference type="Gene3D" id="3.40.50.1000">
    <property type="entry name" value="HAD superfamily/HAD-like"/>
    <property type="match status" value="1"/>
</dbReference>
<dbReference type="NCBIfam" id="TIGR01484">
    <property type="entry name" value="HAD-SF-IIB"/>
    <property type="match status" value="1"/>
</dbReference>
<keyword evidence="1" id="KW-0378">Hydrolase</keyword>
<dbReference type="PANTHER" id="PTHR10000">
    <property type="entry name" value="PHOSPHOSERINE PHOSPHATASE"/>
    <property type="match status" value="1"/>
</dbReference>
<dbReference type="SFLD" id="SFLDS00003">
    <property type="entry name" value="Haloacid_Dehalogenase"/>
    <property type="match status" value="1"/>
</dbReference>
<dbReference type="InterPro" id="IPR000150">
    <property type="entry name" value="Cof"/>
</dbReference>
<dbReference type="Gene3D" id="3.30.1240.10">
    <property type="match status" value="1"/>
</dbReference>
<dbReference type="PANTHER" id="PTHR10000:SF25">
    <property type="entry name" value="PHOSPHATASE YKRA-RELATED"/>
    <property type="match status" value="1"/>
</dbReference>
<dbReference type="SUPFAM" id="SSF56784">
    <property type="entry name" value="HAD-like"/>
    <property type="match status" value="1"/>
</dbReference>
<name>A0ABW5A111_9BACL</name>
<protein>
    <submittedName>
        <fullName evidence="1">Cof-type HAD-IIB family hydrolase</fullName>
    </submittedName>
</protein>
<proteinExistence type="predicted"/>
<dbReference type="RefSeq" id="WP_386048594.1">
    <property type="nucleotide sequence ID" value="NZ_JBHUIO010000011.1"/>
</dbReference>
<gene>
    <name evidence="1" type="ORF">ACFSOY_16810</name>
</gene>
<dbReference type="EMBL" id="JBHUIO010000011">
    <property type="protein sequence ID" value="MFD2171625.1"/>
    <property type="molecule type" value="Genomic_DNA"/>
</dbReference>
<dbReference type="InterPro" id="IPR023214">
    <property type="entry name" value="HAD_sf"/>
</dbReference>
<dbReference type="InterPro" id="IPR036412">
    <property type="entry name" value="HAD-like_sf"/>
</dbReference>